<accession>A0A6J4TKY0</accession>
<feature type="non-terminal residue" evidence="1">
    <location>
        <position position="72"/>
    </location>
</feature>
<reference evidence="1" key="1">
    <citation type="submission" date="2020-02" db="EMBL/GenBank/DDBJ databases">
        <authorList>
            <person name="Meier V. D."/>
        </authorList>
    </citation>
    <scope>NUCLEOTIDE SEQUENCE</scope>
    <source>
        <strain evidence="1">AVDCRST_MAG79</strain>
    </source>
</reference>
<protein>
    <recommendedName>
        <fullName evidence="2">Polynucleotide kinase 3-phosphatase-like</fullName>
    </recommendedName>
</protein>
<evidence type="ECO:0000313" key="1">
    <source>
        <dbReference type="EMBL" id="CAA9524708.1"/>
    </source>
</evidence>
<dbReference type="Gene3D" id="3.40.50.300">
    <property type="entry name" value="P-loop containing nucleotide triphosphate hydrolases"/>
    <property type="match status" value="1"/>
</dbReference>
<gene>
    <name evidence="1" type="ORF">AVDCRST_MAG79-423</name>
</gene>
<dbReference type="EMBL" id="CADCWC010000079">
    <property type="protein sequence ID" value="CAA9524708.1"/>
    <property type="molecule type" value="Genomic_DNA"/>
</dbReference>
<sequence length="72" mass="8348">MQAVVLCGIQASGKTSFFRDRFSDTHVRISRDLLRTEHRERRFLELCLETGQPFVVDKTNATPGHRRPYVEA</sequence>
<name>A0A6J4TKY0_9ACTN</name>
<evidence type="ECO:0008006" key="2">
    <source>
        <dbReference type="Google" id="ProtNLM"/>
    </source>
</evidence>
<proteinExistence type="predicted"/>
<dbReference type="SUPFAM" id="SSF52540">
    <property type="entry name" value="P-loop containing nucleoside triphosphate hydrolases"/>
    <property type="match status" value="1"/>
</dbReference>
<dbReference type="AlphaFoldDB" id="A0A6J4TKY0"/>
<organism evidence="1">
    <name type="scientific">uncultured Thermoleophilia bacterium</name>
    <dbReference type="NCBI Taxonomy" id="1497501"/>
    <lineage>
        <taxon>Bacteria</taxon>
        <taxon>Bacillati</taxon>
        <taxon>Actinomycetota</taxon>
        <taxon>Thermoleophilia</taxon>
        <taxon>environmental samples</taxon>
    </lineage>
</organism>
<dbReference type="InterPro" id="IPR027417">
    <property type="entry name" value="P-loop_NTPase"/>
</dbReference>